<keyword evidence="6" id="KW-0694">RNA-binding</keyword>
<evidence type="ECO:0000256" key="2">
    <source>
        <dbReference type="ARBA" id="ARBA00022649"/>
    </source>
</evidence>
<evidence type="ECO:0000313" key="9">
    <source>
        <dbReference type="Proteomes" id="UP000831390"/>
    </source>
</evidence>
<keyword evidence="4" id="KW-0255">Endonuclease</keyword>
<dbReference type="InterPro" id="IPR012933">
    <property type="entry name" value="HicA_mRNA_interferase"/>
</dbReference>
<keyword evidence="5" id="KW-0378">Hydrolase</keyword>
<evidence type="ECO:0000256" key="7">
    <source>
        <dbReference type="ARBA" id="ARBA00023016"/>
    </source>
</evidence>
<dbReference type="Gene3D" id="3.30.920.30">
    <property type="entry name" value="Hypothetical protein"/>
    <property type="match status" value="1"/>
</dbReference>
<evidence type="ECO:0000256" key="3">
    <source>
        <dbReference type="ARBA" id="ARBA00022722"/>
    </source>
</evidence>
<comment type="similarity">
    <text evidence="1">Belongs to the HicA mRNA interferase family.</text>
</comment>
<dbReference type="RefSeq" id="WP_243513622.1">
    <property type="nucleotide sequence ID" value="NZ_CP094534.1"/>
</dbReference>
<evidence type="ECO:0000256" key="1">
    <source>
        <dbReference type="ARBA" id="ARBA00006620"/>
    </source>
</evidence>
<protein>
    <submittedName>
        <fullName evidence="8">Type II toxin-antitoxin system HicA family toxin</fullName>
    </submittedName>
</protein>
<dbReference type="InterPro" id="IPR038570">
    <property type="entry name" value="HicA_sf"/>
</dbReference>
<keyword evidence="9" id="KW-1185">Reference proteome</keyword>
<dbReference type="EMBL" id="CP094534">
    <property type="protein sequence ID" value="UOE33660.1"/>
    <property type="molecule type" value="Genomic_DNA"/>
</dbReference>
<organism evidence="8 9">
    <name type="scientific">Hymenobacter monticola</name>
    <dbReference type="NCBI Taxonomy" id="1705399"/>
    <lineage>
        <taxon>Bacteria</taxon>
        <taxon>Pseudomonadati</taxon>
        <taxon>Bacteroidota</taxon>
        <taxon>Cytophagia</taxon>
        <taxon>Cytophagales</taxon>
        <taxon>Hymenobacteraceae</taxon>
        <taxon>Hymenobacter</taxon>
    </lineage>
</organism>
<evidence type="ECO:0000256" key="5">
    <source>
        <dbReference type="ARBA" id="ARBA00022801"/>
    </source>
</evidence>
<reference evidence="8 9" key="1">
    <citation type="submission" date="2022-03" db="EMBL/GenBank/DDBJ databases">
        <title>Hymenobactersp. isolated from the air.</title>
        <authorList>
            <person name="Won M."/>
            <person name="Kwon S.-W."/>
        </authorList>
    </citation>
    <scope>NUCLEOTIDE SEQUENCE [LARGE SCALE GENOMIC DNA]</scope>
    <source>
        <strain evidence="8 9">KACC 22596</strain>
    </source>
</reference>
<gene>
    <name evidence="8" type="ORF">MTP16_21370</name>
</gene>
<keyword evidence="3" id="KW-0540">Nuclease</keyword>
<evidence type="ECO:0000256" key="6">
    <source>
        <dbReference type="ARBA" id="ARBA00022884"/>
    </source>
</evidence>
<keyword evidence="7" id="KW-0346">Stress response</keyword>
<keyword evidence="2" id="KW-1277">Toxin-antitoxin system</keyword>
<dbReference type="Proteomes" id="UP000831390">
    <property type="component" value="Chromosome"/>
</dbReference>
<sequence>MKRRDLLRHLEQHGCVLKREGGSHSVFVNLARRTVSAVPRHTEVKGPTALKICRDLEIPAPANVN</sequence>
<proteinExistence type="inferred from homology"/>
<accession>A0ABY4B3U5</accession>
<dbReference type="Pfam" id="PF07927">
    <property type="entry name" value="HicA_toxin"/>
    <property type="match status" value="1"/>
</dbReference>
<name>A0ABY4B3U5_9BACT</name>
<evidence type="ECO:0000313" key="8">
    <source>
        <dbReference type="EMBL" id="UOE33660.1"/>
    </source>
</evidence>
<evidence type="ECO:0000256" key="4">
    <source>
        <dbReference type="ARBA" id="ARBA00022759"/>
    </source>
</evidence>
<dbReference type="SUPFAM" id="SSF54786">
    <property type="entry name" value="YcfA/nrd intein domain"/>
    <property type="match status" value="1"/>
</dbReference>